<dbReference type="RefSeq" id="WP_002457324.1">
    <property type="nucleotide sequence ID" value="NZ_CAJUWP010000002.1"/>
</dbReference>
<accession>A0A509LUS8</accession>
<proteinExistence type="predicted"/>
<protein>
    <submittedName>
        <fullName evidence="1">Uncharacterized protein</fullName>
    </submittedName>
</protein>
<organism evidence="1 4">
    <name type="scientific">Staphylococcus epidermidis</name>
    <dbReference type="NCBI Taxonomy" id="1282"/>
    <lineage>
        <taxon>Bacteria</taxon>
        <taxon>Bacillati</taxon>
        <taxon>Bacillota</taxon>
        <taxon>Bacilli</taxon>
        <taxon>Bacillales</taxon>
        <taxon>Staphylococcaceae</taxon>
        <taxon>Staphylococcus</taxon>
    </lineage>
</organism>
<evidence type="ECO:0000313" key="1">
    <source>
        <dbReference type="EMBL" id="MBF2229578.1"/>
    </source>
</evidence>
<dbReference type="Proteomes" id="UP000228502">
    <property type="component" value="Unassembled WGS sequence"/>
</dbReference>
<dbReference type="OrthoDB" id="2400443at2"/>
<dbReference type="AlphaFoldDB" id="A0A509LUS8"/>
<dbReference type="EMBL" id="PEJG01000103">
    <property type="protein sequence ID" value="PIH08970.1"/>
    <property type="molecule type" value="Genomic_DNA"/>
</dbReference>
<dbReference type="EMBL" id="JACGQI010000003">
    <property type="protein sequence ID" value="MBF2229578.1"/>
    <property type="molecule type" value="Genomic_DNA"/>
</dbReference>
<comment type="caution">
    <text evidence="1">The sequence shown here is derived from an EMBL/GenBank/DDBJ whole genome shotgun (WGS) entry which is preliminary data.</text>
</comment>
<sequence length="88" mass="10587">MKNESKQKMFDLYYALFSEFKETSQTCLLEIEKTSRNEIIINFLHYHNRYMTNNKLLQIFEIYPESHERLKNHIISVMRGQVLISKGA</sequence>
<name>A0A509LUS8_STAEP</name>
<reference evidence="2 3" key="1">
    <citation type="submission" date="2017-10" db="EMBL/GenBank/DDBJ databases">
        <title>genome sequences of Staph epi in chlorhexidine trial.</title>
        <authorList>
            <person name="Greninger A.L."/>
            <person name="Addetia A."/>
            <person name="Qin X."/>
            <person name="Zerr D."/>
        </authorList>
    </citation>
    <scope>NUCLEOTIDE SEQUENCE [LARGE SCALE GENOMIC DNA]</scope>
    <source>
        <strain evidence="2 3">SCH-17</strain>
    </source>
</reference>
<evidence type="ECO:0000313" key="4">
    <source>
        <dbReference type="Proteomes" id="UP000648077"/>
    </source>
</evidence>
<gene>
    <name evidence="2" type="ORF">CTJ08_13595</name>
    <name evidence="1" type="ORF">H3963_03780</name>
</gene>
<dbReference type="Proteomes" id="UP000648077">
    <property type="component" value="Unassembled WGS sequence"/>
</dbReference>
<reference evidence="1" key="2">
    <citation type="submission" date="2020-08" db="EMBL/GenBank/DDBJ databases">
        <title>Changes in the skin microbiome associated with squamous cell carcinoma in transplant recipients.</title>
        <authorList>
            <person name="Zaugg J."/>
            <person name="Krueger A."/>
            <person name="Lachner N."/>
        </authorList>
    </citation>
    <scope>NUCLEOTIDE SEQUENCE</scope>
    <source>
        <strain evidence="1">R5988</strain>
    </source>
</reference>
<evidence type="ECO:0000313" key="3">
    <source>
        <dbReference type="Proteomes" id="UP000228502"/>
    </source>
</evidence>
<evidence type="ECO:0000313" key="2">
    <source>
        <dbReference type="EMBL" id="PIH08970.1"/>
    </source>
</evidence>